<accession>A0ABU2BRT1</accession>
<dbReference type="SUPFAM" id="SSF50800">
    <property type="entry name" value="PK beta-barrel domain-like"/>
    <property type="match status" value="1"/>
</dbReference>
<evidence type="ECO:0000313" key="2">
    <source>
        <dbReference type="EMBL" id="MDR7361355.1"/>
    </source>
</evidence>
<feature type="domain" description="MOSC" evidence="1">
    <location>
        <begin position="98"/>
        <end position="243"/>
    </location>
</feature>
<keyword evidence="3" id="KW-1185">Reference proteome</keyword>
<dbReference type="InterPro" id="IPR005302">
    <property type="entry name" value="MoCF_Sase_C"/>
</dbReference>
<dbReference type="EMBL" id="JAVDYG010000001">
    <property type="protein sequence ID" value="MDR7361355.1"/>
    <property type="molecule type" value="Genomic_DNA"/>
</dbReference>
<dbReference type="InterPro" id="IPR005303">
    <property type="entry name" value="MOCOS_middle"/>
</dbReference>
<name>A0ABU2BRT1_9ACTN</name>
<dbReference type="Pfam" id="PF03476">
    <property type="entry name" value="MOSC_N"/>
    <property type="match status" value="1"/>
</dbReference>
<comment type="caution">
    <text evidence="2">The sequence shown here is derived from an EMBL/GenBank/DDBJ whole genome shotgun (WGS) entry which is preliminary data.</text>
</comment>
<dbReference type="PROSITE" id="PS51340">
    <property type="entry name" value="MOSC"/>
    <property type="match status" value="1"/>
</dbReference>
<dbReference type="Gene3D" id="2.40.33.20">
    <property type="entry name" value="PK beta-barrel domain-like"/>
    <property type="match status" value="1"/>
</dbReference>
<protein>
    <submittedName>
        <fullName evidence="2">Uncharacterized protein YcbX</fullName>
    </submittedName>
</protein>
<dbReference type="Pfam" id="PF03473">
    <property type="entry name" value="MOSC"/>
    <property type="match status" value="1"/>
</dbReference>
<sequence length="243" mass="25988">MRVERIGFTPVKGGRHVAHESVVLDASGPVGDRAFCLVDRARGRVLRTVENPSLVRTVAHWHGGVLSVRLPFGIAEGAPIGSGDVVEVDYWGRVARLEVVDGPWAAAYSRFLGYAVVLARVAPGAVVYAGPVSLVTTEALRWLGRRAGTEVAAERFRSTFVVDSGAGERRTEDQWVGRRVGIGEAEVEVTATIPRCAVVDLDPLTGVRDRALLKAIGGPDLPFGVDAVVTRPGRVRVGDRVLP</sequence>
<proteinExistence type="predicted"/>
<evidence type="ECO:0000313" key="3">
    <source>
        <dbReference type="Proteomes" id="UP001183648"/>
    </source>
</evidence>
<dbReference type="InterPro" id="IPR011037">
    <property type="entry name" value="Pyrv_Knase-like_insert_dom_sf"/>
</dbReference>
<reference evidence="2 3" key="1">
    <citation type="submission" date="2023-07" db="EMBL/GenBank/DDBJ databases">
        <title>Sequencing the genomes of 1000 actinobacteria strains.</title>
        <authorList>
            <person name="Klenk H.-P."/>
        </authorList>
    </citation>
    <scope>NUCLEOTIDE SEQUENCE [LARGE SCALE GENOMIC DNA]</scope>
    <source>
        <strain evidence="2 3">DSM 19426</strain>
    </source>
</reference>
<evidence type="ECO:0000259" key="1">
    <source>
        <dbReference type="PROSITE" id="PS51340"/>
    </source>
</evidence>
<organism evidence="2 3">
    <name type="scientific">Nocardioides marmoribigeumensis</name>
    <dbReference type="NCBI Taxonomy" id="433649"/>
    <lineage>
        <taxon>Bacteria</taxon>
        <taxon>Bacillati</taxon>
        <taxon>Actinomycetota</taxon>
        <taxon>Actinomycetes</taxon>
        <taxon>Propionibacteriales</taxon>
        <taxon>Nocardioidaceae</taxon>
        <taxon>Nocardioides</taxon>
    </lineage>
</organism>
<dbReference type="RefSeq" id="WP_310299204.1">
    <property type="nucleotide sequence ID" value="NZ_BAAAPS010000007.1"/>
</dbReference>
<gene>
    <name evidence="2" type="ORF">J2S63_000908</name>
</gene>
<dbReference type="Proteomes" id="UP001183648">
    <property type="component" value="Unassembled WGS sequence"/>
</dbReference>